<dbReference type="PANTHER" id="PTHR23105">
    <property type="entry name" value="RIBOSOMAL PROTEIN L7AE FAMILY MEMBER"/>
    <property type="match status" value="1"/>
</dbReference>
<dbReference type="Pfam" id="PF01248">
    <property type="entry name" value="Ribosomal_L7Ae"/>
    <property type="match status" value="1"/>
</dbReference>
<dbReference type="PRINTS" id="PR00881">
    <property type="entry name" value="L7ARS6FAMILY"/>
</dbReference>
<dbReference type="GO" id="GO:0031120">
    <property type="term" value="P:snRNA pseudouridine synthesis"/>
    <property type="evidence" value="ECO:0007669"/>
    <property type="project" value="UniProtKB-UniRule"/>
</dbReference>
<evidence type="ECO:0000256" key="7">
    <source>
        <dbReference type="ARBA" id="ARBA00023242"/>
    </source>
</evidence>
<gene>
    <name evidence="12" type="ORF">EN45_083810</name>
</gene>
<keyword evidence="8 10" id="KW-0687">Ribonucleoprotein</keyword>
<proteinExistence type="inferred from homology"/>
<keyword evidence="3" id="KW-0507">mRNA processing</keyword>
<keyword evidence="6" id="KW-0508">mRNA splicing</keyword>
<dbReference type="GO" id="GO:0000398">
    <property type="term" value="P:mRNA splicing, via spliceosome"/>
    <property type="evidence" value="ECO:0007669"/>
    <property type="project" value="UniProtKB-UniRule"/>
</dbReference>
<dbReference type="InterPro" id="IPR018492">
    <property type="entry name" value="Ribosomal_eL8/Nhp2"/>
</dbReference>
<evidence type="ECO:0000259" key="11">
    <source>
        <dbReference type="Pfam" id="PF01248"/>
    </source>
</evidence>
<accession>A0A167UWW4</accession>
<evidence type="ECO:0000256" key="2">
    <source>
        <dbReference type="ARBA" id="ARBA00007337"/>
    </source>
</evidence>
<name>A0A167UWW4_PENCH</name>
<evidence type="ECO:0000256" key="9">
    <source>
        <dbReference type="ARBA" id="ARBA00037456"/>
    </source>
</evidence>
<evidence type="ECO:0000313" key="12">
    <source>
        <dbReference type="EMBL" id="KZN89748.1"/>
    </source>
</evidence>
<dbReference type="Gene3D" id="3.30.1330.30">
    <property type="match status" value="1"/>
</dbReference>
<comment type="subcellular location">
    <subcellularLocation>
        <location evidence="1 10">Nucleus</location>
        <location evidence="1 10">Nucleolus</location>
    </subcellularLocation>
</comment>
<dbReference type="Proteomes" id="UP000076449">
    <property type="component" value="Chromosome II"/>
</dbReference>
<dbReference type="InterPro" id="IPR029064">
    <property type="entry name" value="Ribosomal_eL30-like_sf"/>
</dbReference>
<evidence type="ECO:0000256" key="6">
    <source>
        <dbReference type="ARBA" id="ARBA00023187"/>
    </source>
</evidence>
<protein>
    <recommendedName>
        <fullName evidence="10">H/ACA ribonucleoprotein complex subunit 2</fullName>
    </recommendedName>
    <alternativeName>
        <fullName evidence="10">Nucleolar protein family A member 2</fullName>
    </alternativeName>
</protein>
<dbReference type="EMBL" id="CM002799">
    <property type="protein sequence ID" value="KZN89748.1"/>
    <property type="molecule type" value="Genomic_DNA"/>
</dbReference>
<dbReference type="InterPro" id="IPR002415">
    <property type="entry name" value="H/ACA_rnp_Nhp2-like"/>
</dbReference>
<evidence type="ECO:0000256" key="4">
    <source>
        <dbReference type="ARBA" id="ARBA00022728"/>
    </source>
</evidence>
<evidence type="ECO:0000256" key="8">
    <source>
        <dbReference type="ARBA" id="ARBA00023274"/>
    </source>
</evidence>
<comment type="similarity">
    <text evidence="2 10">Belongs to the eukaryotic ribosomal protein eL8 family.</text>
</comment>
<dbReference type="InterPro" id="IPR050257">
    <property type="entry name" value="eL8/uL1-like"/>
</dbReference>
<dbReference type="PRINTS" id="PR00883">
    <property type="entry name" value="NUCLEARHMG"/>
</dbReference>
<evidence type="ECO:0000256" key="3">
    <source>
        <dbReference type="ARBA" id="ARBA00022664"/>
    </source>
</evidence>
<feature type="domain" description="Ribosomal protein eL8/eL30/eS12/Gadd45" evidence="11">
    <location>
        <begin position="21"/>
        <end position="111"/>
    </location>
</feature>
<sequence length="128" mass="13916">MMQSSPQCVPWPNADPALTQELLDLLQQAMLYNQIKKGANEVTKALTRGTSEVVILAADTSPLPIVMHLPLLCEDKNVPYVFLPSKLAIGRACGVARPIIAVSITSNEASDLAPVIERIRDKVERLAI</sequence>
<keyword evidence="4" id="KW-0747">Spliceosome</keyword>
<dbReference type="GO" id="GO:0003723">
    <property type="term" value="F:RNA binding"/>
    <property type="evidence" value="ECO:0007669"/>
    <property type="project" value="UniProtKB-UniRule"/>
</dbReference>
<dbReference type="GO" id="GO:0031429">
    <property type="term" value="C:box H/ACA snoRNP complex"/>
    <property type="evidence" value="ECO:0007669"/>
    <property type="project" value="UniProtKB-UniRule"/>
</dbReference>
<evidence type="ECO:0000256" key="5">
    <source>
        <dbReference type="ARBA" id="ARBA00022884"/>
    </source>
</evidence>
<keyword evidence="7 10" id="KW-0539">Nucleus</keyword>
<dbReference type="FunFam" id="3.30.1330.30:FF:000002">
    <property type="entry name" value="NHP2-like protein 1 homolog"/>
    <property type="match status" value="1"/>
</dbReference>
<organism evidence="12">
    <name type="scientific">Penicillium chrysogenum</name>
    <name type="common">Penicillium notatum</name>
    <dbReference type="NCBI Taxonomy" id="5076"/>
    <lineage>
        <taxon>Eukaryota</taxon>
        <taxon>Fungi</taxon>
        <taxon>Dikarya</taxon>
        <taxon>Ascomycota</taxon>
        <taxon>Pezizomycotina</taxon>
        <taxon>Eurotiomycetes</taxon>
        <taxon>Eurotiomycetidae</taxon>
        <taxon>Eurotiales</taxon>
        <taxon>Aspergillaceae</taxon>
        <taxon>Penicillium</taxon>
        <taxon>Penicillium chrysogenum species complex</taxon>
    </lineage>
</organism>
<keyword evidence="5 10" id="KW-0694">RNA-binding</keyword>
<dbReference type="SUPFAM" id="SSF55315">
    <property type="entry name" value="L30e-like"/>
    <property type="match status" value="1"/>
</dbReference>
<dbReference type="AlphaFoldDB" id="A0A167UWW4"/>
<comment type="function">
    <text evidence="9">Common component of the spliceosome and rRNA processing machinery. In association with the spliceosomal U4/U6.U5 tri-snRNP particle, required for splicing of pre-mRNA. In association with box C/D snoRNPs, required for processing of pre-ribosomal RNA (rRNA) and site-specific 2'-O-methylation of substrate RNAs. Essential for the accumulation and stability of U4 snRNA, U6 snRNA, and box C/D snoRNAs.</text>
</comment>
<dbReference type="InterPro" id="IPR004038">
    <property type="entry name" value="Ribosomal_eL8/eL30/eS12/Gad45"/>
</dbReference>
<comment type="function">
    <text evidence="10">Required for ribosome biogenesis. Part of a complex which catalyzes pseudouridylation of rRNA. This involves the isomerization of uridine such that the ribose is subsequently attached to C5, instead of the normal N1. Pseudouridine ('psi') residues may serve to stabilize the conformation of rRNAs.</text>
</comment>
<evidence type="ECO:0000256" key="10">
    <source>
        <dbReference type="RuleBase" id="RU366039"/>
    </source>
</evidence>
<dbReference type="PhylomeDB" id="A0A167UWW4"/>
<dbReference type="GO" id="GO:0005681">
    <property type="term" value="C:spliceosomal complex"/>
    <property type="evidence" value="ECO:0007669"/>
    <property type="project" value="UniProtKB-KW"/>
</dbReference>
<reference evidence="12" key="1">
    <citation type="journal article" date="2014" name="Genome Announc.">
        <title>Complete sequencing and chromosome-scale genome assembly of the industrial progenitor strain P2niaD18 from the penicillin producer Penicillium chrysogenum.</title>
        <authorList>
            <person name="Specht T."/>
            <person name="Dahlmann T.A."/>
            <person name="Zadra I."/>
            <person name="Kurnsteiner H."/>
            <person name="Kuck U."/>
        </authorList>
    </citation>
    <scope>NUCLEOTIDE SEQUENCE [LARGE SCALE GENOMIC DNA]</scope>
    <source>
        <strain evidence="12">P2niaD18</strain>
    </source>
</reference>
<evidence type="ECO:0000256" key="1">
    <source>
        <dbReference type="ARBA" id="ARBA00004604"/>
    </source>
</evidence>